<accession>A0A5C0XNX4</accession>
<dbReference type="GeneID" id="41712789"/>
<proteinExistence type="predicted"/>
<feature type="transmembrane region" description="Helical" evidence="1">
    <location>
        <begin position="61"/>
        <end position="82"/>
    </location>
</feature>
<sequence>MKFMILSLISFTMGWIGGKVGIKAGNLYEWALYVLIFVIGLEIGLNGRISELRDKFNAKILLMPLLTLMGSMVGGVLIGIILTIPIRWSVAIASGVGWYSLTGPVLAKYSEFYGVVGFLANFLREIFTVLFYPTIARIVGKEVAISIGGATTMDSTLPVIVKFGGRDVMIIAFVHGFILSLIVPILTPTLASLAARG</sequence>
<dbReference type="GeneID" id="13301583"/>
<feature type="transmembrane region" description="Helical" evidence="1">
    <location>
        <begin position="168"/>
        <end position="195"/>
    </location>
</feature>
<reference evidence="2 3" key="1">
    <citation type="submission" date="2017-08" db="EMBL/GenBank/DDBJ databases">
        <title>Resequencing and Reannotation of the genome of Pyrococcus furiosus type strain DSM3638.</title>
        <authorList>
            <person name="Reichelt R.M."/>
            <person name="Bunk B."/>
        </authorList>
    </citation>
    <scope>NUCLEOTIDE SEQUENCE [LARGE SCALE GENOMIC DNA]</scope>
    <source>
        <strain evidence="2 3">DSM 3638</strain>
    </source>
</reference>
<keyword evidence="1" id="KW-0812">Transmembrane</keyword>
<keyword evidence="1" id="KW-0472">Membrane</keyword>
<dbReference type="GO" id="GO:0015661">
    <property type="term" value="F:L-lysine efflux transmembrane transporter activity"/>
    <property type="evidence" value="ECO:0007669"/>
    <property type="project" value="InterPro"/>
</dbReference>
<evidence type="ECO:0000313" key="3">
    <source>
        <dbReference type="Proteomes" id="UP000324354"/>
    </source>
</evidence>
<dbReference type="OrthoDB" id="21422at2157"/>
<dbReference type="Pfam" id="PF03956">
    <property type="entry name" value="Lys_export"/>
    <property type="match status" value="1"/>
</dbReference>
<protein>
    <submittedName>
        <fullName evidence="2">DUF340 domain-containing protein</fullName>
    </submittedName>
</protein>
<dbReference type="EMBL" id="CP023154">
    <property type="protein sequence ID" value="QEK78643.1"/>
    <property type="molecule type" value="Genomic_DNA"/>
</dbReference>
<feature type="transmembrane region" description="Helical" evidence="1">
    <location>
        <begin position="112"/>
        <end position="132"/>
    </location>
</feature>
<evidence type="ECO:0000256" key="1">
    <source>
        <dbReference type="SAM" id="Phobius"/>
    </source>
</evidence>
<dbReference type="Proteomes" id="UP000324354">
    <property type="component" value="Chromosome"/>
</dbReference>
<gene>
    <name evidence="2" type="ORF">PFDSM3638_04910</name>
</gene>
<feature type="transmembrane region" description="Helical" evidence="1">
    <location>
        <begin position="88"/>
        <end position="107"/>
    </location>
</feature>
<dbReference type="InterPro" id="IPR005642">
    <property type="entry name" value="LysO"/>
</dbReference>
<dbReference type="PANTHER" id="PTHR35804">
    <property type="entry name" value="LYSINE EXPORTER LYSO"/>
    <property type="match status" value="1"/>
</dbReference>
<dbReference type="GO" id="GO:0005886">
    <property type="term" value="C:plasma membrane"/>
    <property type="evidence" value="ECO:0007669"/>
    <property type="project" value="TreeGrafter"/>
</dbReference>
<feature type="transmembrane region" description="Helical" evidence="1">
    <location>
        <begin position="31"/>
        <end position="49"/>
    </location>
</feature>
<dbReference type="RefSeq" id="WP_011012114.1">
    <property type="nucleotide sequence ID" value="NC_003413.1"/>
</dbReference>
<organism evidence="2 3">
    <name type="scientific">Pyrococcus furiosus (strain ATCC 43587 / DSM 3638 / JCM 8422 / Vc1)</name>
    <dbReference type="NCBI Taxonomy" id="186497"/>
    <lineage>
        <taxon>Archaea</taxon>
        <taxon>Methanobacteriati</taxon>
        <taxon>Methanobacteriota</taxon>
        <taxon>Thermococci</taxon>
        <taxon>Thermococcales</taxon>
        <taxon>Thermococcaceae</taxon>
        <taxon>Pyrococcus</taxon>
    </lineage>
</organism>
<keyword evidence="1" id="KW-1133">Transmembrane helix</keyword>
<name>A0A5C0XNX4_PYRFU</name>
<dbReference type="AlphaFoldDB" id="A0A5C0XNX4"/>
<dbReference type="PANTHER" id="PTHR35804:SF1">
    <property type="entry name" value="LYSINE EXPORTER LYSO"/>
    <property type="match status" value="1"/>
</dbReference>
<evidence type="ECO:0000313" key="2">
    <source>
        <dbReference type="EMBL" id="QEK78643.1"/>
    </source>
</evidence>